<feature type="compositionally biased region" description="Low complexity" evidence="4">
    <location>
        <begin position="793"/>
        <end position="805"/>
    </location>
</feature>
<feature type="compositionally biased region" description="Basic and acidic residues" evidence="4">
    <location>
        <begin position="636"/>
        <end position="647"/>
    </location>
</feature>
<feature type="compositionally biased region" description="Acidic residues" evidence="4">
    <location>
        <begin position="814"/>
        <end position="832"/>
    </location>
</feature>
<feature type="compositionally biased region" description="Basic residues" evidence="4">
    <location>
        <begin position="622"/>
        <end position="635"/>
    </location>
</feature>
<feature type="compositionally biased region" description="Basic and acidic residues" evidence="4">
    <location>
        <begin position="731"/>
        <end position="759"/>
    </location>
</feature>
<evidence type="ECO:0000256" key="3">
    <source>
        <dbReference type="PROSITE-ProRule" id="PRU00239"/>
    </source>
</evidence>
<dbReference type="PROSITE" id="PS50203">
    <property type="entry name" value="CALPAIN_CAT"/>
    <property type="match status" value="1"/>
</dbReference>
<feature type="compositionally biased region" description="Basic residues" evidence="4">
    <location>
        <begin position="648"/>
        <end position="659"/>
    </location>
</feature>
<dbReference type="EMBL" id="RBVV01000096">
    <property type="protein sequence ID" value="RNJ54706.1"/>
    <property type="molecule type" value="Genomic_DNA"/>
</dbReference>
<comment type="caution">
    <text evidence="6">The sequence shown here is derived from an EMBL/GenBank/DDBJ whole genome shotgun (WGS) entry which is preliminary data.</text>
</comment>
<feature type="compositionally biased region" description="Low complexity" evidence="4">
    <location>
        <begin position="669"/>
        <end position="680"/>
    </location>
</feature>
<protein>
    <recommendedName>
        <fullName evidence="5">Calpain catalytic domain-containing protein</fullName>
    </recommendedName>
</protein>
<dbReference type="SUPFAM" id="SSF54001">
    <property type="entry name" value="Cysteine proteinases"/>
    <property type="match status" value="1"/>
</dbReference>
<dbReference type="InterPro" id="IPR022684">
    <property type="entry name" value="Calpain_cysteine_protease"/>
</dbReference>
<dbReference type="InterPro" id="IPR038765">
    <property type="entry name" value="Papain-like_cys_pep_sf"/>
</dbReference>
<dbReference type="CDD" id="cd00044">
    <property type="entry name" value="CysPc"/>
    <property type="match status" value="1"/>
</dbReference>
<dbReference type="Gene3D" id="3.90.70.10">
    <property type="entry name" value="Cysteine proteinases"/>
    <property type="match status" value="1"/>
</dbReference>
<keyword evidence="3" id="KW-0788">Thiol protease</keyword>
<keyword evidence="3" id="KW-0378">Hydrolase</keyword>
<dbReference type="PROSITE" id="PS00139">
    <property type="entry name" value="THIOL_PROTEASE_CYS"/>
    <property type="match status" value="1"/>
</dbReference>
<dbReference type="PANTHER" id="PTHR10183">
    <property type="entry name" value="CALPAIN"/>
    <property type="match status" value="1"/>
</dbReference>
<evidence type="ECO:0000256" key="1">
    <source>
        <dbReference type="ARBA" id="ARBA00007623"/>
    </source>
</evidence>
<dbReference type="InterPro" id="IPR000169">
    <property type="entry name" value="Pept_cys_AS"/>
</dbReference>
<feature type="active site" evidence="2 3">
    <location>
        <position position="193"/>
    </location>
</feature>
<feature type="region of interest" description="Disordered" evidence="4">
    <location>
        <begin position="606"/>
        <end position="844"/>
    </location>
</feature>
<evidence type="ECO:0000256" key="4">
    <source>
        <dbReference type="SAM" id="MobiDB-lite"/>
    </source>
</evidence>
<proteinExistence type="inferred from homology"/>
<name>A0A3M9Y4J7_9PEZI</name>
<dbReference type="RefSeq" id="XP_028492864.1">
    <property type="nucleotide sequence ID" value="XM_028643601.1"/>
</dbReference>
<dbReference type="Proteomes" id="UP000267145">
    <property type="component" value="Unassembled WGS sequence"/>
</dbReference>
<comment type="similarity">
    <text evidence="1">Belongs to the peptidase C2 family.</text>
</comment>
<dbReference type="GeneID" id="39613218"/>
<gene>
    <name evidence="6" type="ORF">D7B24_009529</name>
</gene>
<dbReference type="InterPro" id="IPR001300">
    <property type="entry name" value="Peptidase_C2_calpain_cat"/>
</dbReference>
<dbReference type="STRING" id="1051616.A0A3M9Y4J7"/>
<keyword evidence="3" id="KW-0645">Protease</keyword>
<dbReference type="GO" id="GO:0006508">
    <property type="term" value="P:proteolysis"/>
    <property type="evidence" value="ECO:0007669"/>
    <property type="project" value="UniProtKB-KW"/>
</dbReference>
<evidence type="ECO:0000259" key="5">
    <source>
        <dbReference type="PROSITE" id="PS50203"/>
    </source>
</evidence>
<dbReference type="GO" id="GO:0004198">
    <property type="term" value="F:calcium-dependent cysteine-type endopeptidase activity"/>
    <property type="evidence" value="ECO:0007669"/>
    <property type="project" value="InterPro"/>
</dbReference>
<evidence type="ECO:0000313" key="7">
    <source>
        <dbReference type="Proteomes" id="UP000267145"/>
    </source>
</evidence>
<evidence type="ECO:0000256" key="2">
    <source>
        <dbReference type="PIRSR" id="PIRSR622684-1"/>
    </source>
</evidence>
<feature type="compositionally biased region" description="Polar residues" evidence="4">
    <location>
        <begin position="719"/>
        <end position="730"/>
    </location>
</feature>
<feature type="compositionally biased region" description="Polar residues" evidence="4">
    <location>
        <begin position="684"/>
        <end position="695"/>
    </location>
</feature>
<accession>A0A3M9Y4J7</accession>
<feature type="active site" evidence="2 3">
    <location>
        <position position="397"/>
    </location>
</feature>
<feature type="active site" evidence="2 3">
    <location>
        <position position="372"/>
    </location>
</feature>
<dbReference type="AlphaFoldDB" id="A0A3M9Y4J7"/>
<dbReference type="SMART" id="SM00230">
    <property type="entry name" value="CysPc"/>
    <property type="match status" value="1"/>
</dbReference>
<reference evidence="6 7" key="1">
    <citation type="submission" date="2018-10" db="EMBL/GenBank/DDBJ databases">
        <title>Genome sequence of Verticillium nonalfalfae VnAa140.</title>
        <authorList>
            <person name="Stajich J.E."/>
            <person name="Kasson M.T."/>
        </authorList>
    </citation>
    <scope>NUCLEOTIDE SEQUENCE [LARGE SCALE GENOMIC DNA]</scope>
    <source>
        <strain evidence="6 7">VnAa140</strain>
    </source>
</reference>
<dbReference type="Pfam" id="PF00648">
    <property type="entry name" value="Peptidase_C2"/>
    <property type="match status" value="1"/>
</dbReference>
<keyword evidence="7" id="KW-1185">Reference proteome</keyword>
<organism evidence="6 7">
    <name type="scientific">Verticillium nonalfalfae</name>
    <dbReference type="NCBI Taxonomy" id="1051616"/>
    <lineage>
        <taxon>Eukaryota</taxon>
        <taxon>Fungi</taxon>
        <taxon>Dikarya</taxon>
        <taxon>Ascomycota</taxon>
        <taxon>Pezizomycotina</taxon>
        <taxon>Sordariomycetes</taxon>
        <taxon>Hypocreomycetidae</taxon>
        <taxon>Glomerellales</taxon>
        <taxon>Plectosphaerellaceae</taxon>
        <taxon>Verticillium</taxon>
    </lineage>
</organism>
<evidence type="ECO:0000313" key="6">
    <source>
        <dbReference type="EMBL" id="RNJ54706.1"/>
    </source>
</evidence>
<feature type="compositionally biased region" description="Low complexity" evidence="4">
    <location>
        <begin position="763"/>
        <end position="778"/>
    </location>
</feature>
<dbReference type="PANTHER" id="PTHR10183:SF425">
    <property type="entry name" value="CALPAIN-5"/>
    <property type="match status" value="1"/>
</dbReference>
<sequence>MPKKKSPQEQLSAFWSSFHSRSPGKVTSIFPRALYANLLPSLDANHPKWRTNEHSTSRNAQESYEAAACECRARVRRIVRECERTNEKFTDPDFDIERDPSNNCLNRLIRDDAQVVANDQYIEDDPRAAPGMATTTSREFCDAKPGLQNCRPGAGVEYSFGSIHRVDWIFENPQFTINGFSSSDIKQGSAGDCWWLAAIATIAHRRDLMDRVCVARDEECGVYGFVFQRDGEWVSTVIDDNLYLKMKDFSDYHANVYDHTGHRSRTWRKRYQTGSEALYFARCDDPNETWLPLLEKAFAKCHGDYESLTGGWPGEAVEDMTGGVTTTVMSNRVLRRDKLWRELASTDGGFVFSLAAMGSSCYSERNGIAMSHAYSILQSREESDEEGRRVRLVKIRNPWGQRTERGLGEWAGAWSDGSKEWTPYWLAKLGHEFGDDGIFWMSFDDMLQTFSHIHRTRLFDERWTVVQRWTAAHVAWVTGYLQSKFVLEVKEAGLVVLVLAQLDDRYFEGFAGGYSYELHFTLQKAGAGKGGQGDQICRVRPAHEMENRSVSCEVELEAGRYEVLPIITATREKDALSVGDLVKKYADVNPQKLRQVGMQYDLAHAKGGVPDEDGVLESKKTELKRKKAEKKKRMADKKQKAKTEKQKQRALKRAKRAMRKAKEAIDEAVNGNDSGDGVNGAQCRATNTNTSTDTNGEQDKKDIDSSQAAKGINDDTVDDPTSTADSTAIEQESKHNVDEHAKPTDDIAKPIDDIAKPADDETTPPATAAVTTTLLTPPCQSPASQSGGKEQETTATIQPAETEAATETEKIDSEDSDSESSSESDTESDTDSDSSHDSSDDAETPWNAVCVIGLRVYARDPYVSVSLVKPGDDFEGAALSVDGAPAGATM</sequence>
<feature type="domain" description="Calpain catalytic" evidence="5">
    <location>
        <begin position="165"/>
        <end position="459"/>
    </location>
</feature>